<comment type="caution">
    <text evidence="5">The sequence shown here is derived from an EMBL/GenBank/DDBJ whole genome shotgun (WGS) entry which is preliminary data.</text>
</comment>
<evidence type="ECO:0000259" key="3">
    <source>
        <dbReference type="Pfam" id="PF10620"/>
    </source>
</evidence>
<gene>
    <name evidence="5" type="ORF">ACFQRG_20625</name>
</gene>
<dbReference type="Pfam" id="PF10620">
    <property type="entry name" value="MdcG"/>
    <property type="match status" value="1"/>
</dbReference>
<evidence type="ECO:0000313" key="5">
    <source>
        <dbReference type="EMBL" id="MFC7395318.1"/>
    </source>
</evidence>
<name>A0ABW2Q6N6_9BACL</name>
<feature type="domain" description="Phosphoribosyl-dephospho-CoA transferase MdcG N-terminal" evidence="4">
    <location>
        <begin position="6"/>
        <end position="77"/>
    </location>
</feature>
<evidence type="ECO:0000313" key="6">
    <source>
        <dbReference type="Proteomes" id="UP001596505"/>
    </source>
</evidence>
<dbReference type="InterPro" id="IPR049180">
    <property type="entry name" value="MdcG_C"/>
</dbReference>
<dbReference type="RefSeq" id="WP_380969747.1">
    <property type="nucleotide sequence ID" value="NZ_JBHTCO010000044.1"/>
</dbReference>
<keyword evidence="2" id="KW-0548">Nucleotidyltransferase</keyword>
<evidence type="ECO:0000256" key="2">
    <source>
        <dbReference type="ARBA" id="ARBA00022695"/>
    </source>
</evidence>
<reference evidence="6" key="1">
    <citation type="journal article" date="2019" name="Int. J. Syst. Evol. Microbiol.">
        <title>The Global Catalogue of Microorganisms (GCM) 10K type strain sequencing project: providing services to taxonomists for standard genome sequencing and annotation.</title>
        <authorList>
            <consortium name="The Broad Institute Genomics Platform"/>
            <consortium name="The Broad Institute Genome Sequencing Center for Infectious Disease"/>
            <person name="Wu L."/>
            <person name="Ma J."/>
        </authorList>
    </citation>
    <scope>NUCLEOTIDE SEQUENCE [LARGE SCALE GENOMIC DNA]</scope>
    <source>
        <strain evidence="6">CGMCC 1.16305</strain>
    </source>
</reference>
<evidence type="ECO:0000259" key="4">
    <source>
        <dbReference type="Pfam" id="PF20866"/>
    </source>
</evidence>
<dbReference type="NCBIfam" id="TIGR03135">
    <property type="entry name" value="malonate_mdcG"/>
    <property type="match status" value="1"/>
</dbReference>
<keyword evidence="1" id="KW-0808">Transferase</keyword>
<accession>A0ABW2Q6N6</accession>
<keyword evidence="6" id="KW-1185">Reference proteome</keyword>
<protein>
    <submittedName>
        <fullName evidence="5">Malonate decarboxylase holo-ACP synthase</fullName>
    </submittedName>
</protein>
<dbReference type="Proteomes" id="UP001596505">
    <property type="component" value="Unassembled WGS sequence"/>
</dbReference>
<dbReference type="Pfam" id="PF20866">
    <property type="entry name" value="MdcG_N"/>
    <property type="match status" value="1"/>
</dbReference>
<organism evidence="5 6">
    <name type="scientific">Scopulibacillus cellulosilyticus</name>
    <dbReference type="NCBI Taxonomy" id="2665665"/>
    <lineage>
        <taxon>Bacteria</taxon>
        <taxon>Bacillati</taxon>
        <taxon>Bacillota</taxon>
        <taxon>Bacilli</taxon>
        <taxon>Bacillales</taxon>
        <taxon>Sporolactobacillaceae</taxon>
        <taxon>Scopulibacillus</taxon>
    </lineage>
</organism>
<dbReference type="InterPro" id="IPR017557">
    <property type="entry name" value="Holo-ACP_synthase"/>
</dbReference>
<dbReference type="NCBIfam" id="NF002332">
    <property type="entry name" value="PRK01293.1"/>
    <property type="match status" value="1"/>
</dbReference>
<proteinExistence type="predicted"/>
<evidence type="ECO:0000256" key="1">
    <source>
        <dbReference type="ARBA" id="ARBA00022679"/>
    </source>
</evidence>
<dbReference type="InterPro" id="IPR048903">
    <property type="entry name" value="MdcG_N"/>
</dbReference>
<feature type="domain" description="Phosphoribosyl-dephospho-CoA transferase MdcG C-terminal" evidence="3">
    <location>
        <begin position="93"/>
        <end position="203"/>
    </location>
</feature>
<sequence>MELKTHDLLRLKDIDNIISYSPIPDWVATSLRRAPFVVVRRAPLMKETVPIGIRGSTRSERFAAFLPYSNIKERFSPEKLVIDRAWNRCERRIEMPALQVLPQVDHLLQDYPDITWGPGGSAGFELASGVHTVKLSSDLDLIFKQSRGLTVETAREIFKKLSDLPVRVDVQIETSKGAVSLQEYAKGVSPILMKTENGPYLVQLTEICTKDCSF</sequence>
<dbReference type="EMBL" id="JBHTCO010000044">
    <property type="protein sequence ID" value="MFC7395318.1"/>
    <property type="molecule type" value="Genomic_DNA"/>
</dbReference>